<evidence type="ECO:0000259" key="8">
    <source>
        <dbReference type="Pfam" id="PF00520"/>
    </source>
</evidence>
<dbReference type="InterPro" id="IPR005821">
    <property type="entry name" value="Ion_trans_dom"/>
</dbReference>
<evidence type="ECO:0000313" key="9">
    <source>
        <dbReference type="EMBL" id="KAK2096792.1"/>
    </source>
</evidence>
<proteinExistence type="predicted"/>
<feature type="transmembrane region" description="Helical" evidence="7">
    <location>
        <begin position="6"/>
        <end position="24"/>
    </location>
</feature>
<dbReference type="Proteomes" id="UP001266305">
    <property type="component" value="Unassembled WGS sequence"/>
</dbReference>
<keyword evidence="2 7" id="KW-0812">Transmembrane</keyword>
<keyword evidence="5" id="KW-0040">ANK repeat</keyword>
<dbReference type="EMBL" id="JASSZA010000012">
    <property type="protein sequence ID" value="KAK2096792.1"/>
    <property type="molecule type" value="Genomic_DNA"/>
</dbReference>
<dbReference type="PANTHER" id="PTHR10582">
    <property type="entry name" value="TRANSIENT RECEPTOR POTENTIAL ION CHANNEL PROTEIN"/>
    <property type="match status" value="1"/>
</dbReference>
<sequence length="242" mass="27639">MLIVITPLSHLHVLFLGGAAFYIIFQTEDPTSLGEFYDYPMALFSTFELFLTVIDAPANYNVDLPFMFSIVNFAFAIIATLLMLNLFIAMMGDTHWRVAQERDELWRAQVVATTVMLERKLPRCLWPRSGICGCEYGLGDRWFLRVENHNDQNPLRVLRYVEAFKNSDKEDDQEHLSEKQPSGAENGTLARASLAFPNSSLSRTTSQSSSHRGWEILRRNTLGHLNLGLNLSEEDGEEVYHF</sequence>
<gene>
    <name evidence="9" type="primary">TRPV5</name>
    <name evidence="9" type="ORF">P7K49_025826</name>
</gene>
<keyword evidence="3" id="KW-0677">Repeat</keyword>
<name>A0ABQ9UIA5_SAGOE</name>
<dbReference type="PANTHER" id="PTHR10582:SF11">
    <property type="entry name" value="TRANSIENT RECEPTOR POTENTIAL CATION CHANNEL SUBFAMILY V MEMBER 5"/>
    <property type="match status" value="1"/>
</dbReference>
<evidence type="ECO:0000256" key="1">
    <source>
        <dbReference type="ARBA" id="ARBA00004141"/>
    </source>
</evidence>
<evidence type="ECO:0000256" key="7">
    <source>
        <dbReference type="SAM" id="Phobius"/>
    </source>
</evidence>
<accession>A0ABQ9UIA5</accession>
<dbReference type="InterPro" id="IPR008346">
    <property type="entry name" value="TRPV5"/>
</dbReference>
<comment type="subcellular location">
    <subcellularLocation>
        <location evidence="1">Membrane</location>
        <topology evidence="1">Multi-pass membrane protein</topology>
    </subcellularLocation>
</comment>
<dbReference type="InterPro" id="IPR024862">
    <property type="entry name" value="TRPV"/>
</dbReference>
<evidence type="ECO:0000256" key="4">
    <source>
        <dbReference type="ARBA" id="ARBA00022989"/>
    </source>
</evidence>
<evidence type="ECO:0000256" key="6">
    <source>
        <dbReference type="ARBA" id="ARBA00023136"/>
    </source>
</evidence>
<dbReference type="Pfam" id="PF00520">
    <property type="entry name" value="Ion_trans"/>
    <property type="match status" value="1"/>
</dbReference>
<evidence type="ECO:0000256" key="3">
    <source>
        <dbReference type="ARBA" id="ARBA00022737"/>
    </source>
</evidence>
<feature type="domain" description="Ion transport" evidence="8">
    <location>
        <begin position="13"/>
        <end position="101"/>
    </location>
</feature>
<keyword evidence="10" id="KW-1185">Reference proteome</keyword>
<reference evidence="9 10" key="1">
    <citation type="submission" date="2023-05" db="EMBL/GenBank/DDBJ databases">
        <title>B98-5 Cell Line De Novo Hybrid Assembly: An Optical Mapping Approach.</title>
        <authorList>
            <person name="Kananen K."/>
            <person name="Auerbach J.A."/>
            <person name="Kautto E."/>
            <person name="Blachly J.S."/>
        </authorList>
    </citation>
    <scope>NUCLEOTIDE SEQUENCE [LARGE SCALE GENOMIC DNA]</scope>
    <source>
        <strain evidence="9">B95-8</strain>
        <tissue evidence="9">Cell line</tissue>
    </source>
</reference>
<keyword evidence="4 7" id="KW-1133">Transmembrane helix</keyword>
<evidence type="ECO:0000256" key="2">
    <source>
        <dbReference type="ARBA" id="ARBA00022692"/>
    </source>
</evidence>
<feature type="transmembrane region" description="Helical" evidence="7">
    <location>
        <begin position="66"/>
        <end position="88"/>
    </location>
</feature>
<keyword evidence="9" id="KW-0675">Receptor</keyword>
<dbReference type="PRINTS" id="PR01767">
    <property type="entry name" value="ECACCHANNEL2"/>
</dbReference>
<evidence type="ECO:0000313" key="10">
    <source>
        <dbReference type="Proteomes" id="UP001266305"/>
    </source>
</evidence>
<protein>
    <submittedName>
        <fullName evidence="9">Transient receptor putative cation channel sub V member 5</fullName>
    </submittedName>
</protein>
<organism evidence="9 10">
    <name type="scientific">Saguinus oedipus</name>
    <name type="common">Cotton-top tamarin</name>
    <name type="synonym">Oedipomidas oedipus</name>
    <dbReference type="NCBI Taxonomy" id="9490"/>
    <lineage>
        <taxon>Eukaryota</taxon>
        <taxon>Metazoa</taxon>
        <taxon>Chordata</taxon>
        <taxon>Craniata</taxon>
        <taxon>Vertebrata</taxon>
        <taxon>Euteleostomi</taxon>
        <taxon>Mammalia</taxon>
        <taxon>Eutheria</taxon>
        <taxon>Euarchontoglires</taxon>
        <taxon>Primates</taxon>
        <taxon>Haplorrhini</taxon>
        <taxon>Platyrrhini</taxon>
        <taxon>Cebidae</taxon>
        <taxon>Callitrichinae</taxon>
        <taxon>Saguinus</taxon>
    </lineage>
</organism>
<dbReference type="CDD" id="cd22296">
    <property type="entry name" value="CBD_TRPV5_C"/>
    <property type="match status" value="1"/>
</dbReference>
<evidence type="ECO:0000256" key="5">
    <source>
        <dbReference type="ARBA" id="ARBA00023043"/>
    </source>
</evidence>
<comment type="caution">
    <text evidence="9">The sequence shown here is derived from an EMBL/GenBank/DDBJ whole genome shotgun (WGS) entry which is preliminary data.</text>
</comment>
<keyword evidence="6 7" id="KW-0472">Membrane</keyword>